<dbReference type="GO" id="GO:0004497">
    <property type="term" value="F:monooxygenase activity"/>
    <property type="evidence" value="ECO:0007669"/>
    <property type="project" value="UniProtKB-KW"/>
</dbReference>
<dbReference type="InterPro" id="IPR017972">
    <property type="entry name" value="Cyt_P450_CS"/>
</dbReference>
<sequence length="435" mass="48432">MTTAARPDAILPDGPSGQRLVKALTYTLNPDRTLHRYQARYGSAFSIDAFGFGRMVVLTDPAEVKQILQATQDVIDLADIGVDRALGHGSLFATYGDAHRRDRKLLTPPLHGNRLRAYEKMIERAAECEMATWPEGKPFPALPSMMRITLDVILDAVFGAEGAELEELRRMLPPMVQRGTLLAFLPKFQRLLGSHGPWARFQRERARFDVLMARLIDQATPVLDTRDDVLAMLLQARYDDGSPMSHAQISDQMLTLMAAGHETTATTLAWAVERIRRQEGLSDRLAAEVDEGGSALRDSTLLEVQRVRPVVNLVNREVRAENLEIGRWRLPRGTVVGIPVGLLHDDSNLFGDPSTFNPDRFVGAKPNTYQWIPFGGGVRRCIGANFATLEMNVVLRTMFRDFIVEPTTDGPERRVTRGIAAAPGKGGMMIVRRRN</sequence>
<evidence type="ECO:0000256" key="4">
    <source>
        <dbReference type="RuleBase" id="RU000461"/>
    </source>
</evidence>
<proteinExistence type="inferred from homology"/>
<dbReference type="PROSITE" id="PS00086">
    <property type="entry name" value="CYTOCHROME_P450"/>
    <property type="match status" value="1"/>
</dbReference>
<comment type="similarity">
    <text evidence="2 4">Belongs to the cytochrome P450 family.</text>
</comment>
<dbReference type="GO" id="GO:0020037">
    <property type="term" value="F:heme binding"/>
    <property type="evidence" value="ECO:0007669"/>
    <property type="project" value="InterPro"/>
</dbReference>
<dbReference type="EMBL" id="CP014859">
    <property type="protein sequence ID" value="AOS64001.1"/>
    <property type="molecule type" value="Genomic_DNA"/>
</dbReference>
<dbReference type="InterPro" id="IPR036396">
    <property type="entry name" value="Cyt_P450_sf"/>
</dbReference>
<name>A0AAC9HRP6_9PSEU</name>
<dbReference type="SUPFAM" id="SSF48264">
    <property type="entry name" value="Cytochrome P450"/>
    <property type="match status" value="1"/>
</dbReference>
<dbReference type="InterPro" id="IPR050121">
    <property type="entry name" value="Cytochrome_P450_monoxygenase"/>
</dbReference>
<evidence type="ECO:0000313" key="6">
    <source>
        <dbReference type="Proteomes" id="UP000095210"/>
    </source>
</evidence>
<gene>
    <name evidence="5" type="ORF">TL08_16005</name>
</gene>
<evidence type="ECO:0000256" key="1">
    <source>
        <dbReference type="ARBA" id="ARBA00001971"/>
    </source>
</evidence>
<dbReference type="KEGG" id="ahm:TL08_16005"/>
<dbReference type="InterPro" id="IPR002401">
    <property type="entry name" value="Cyt_P450_E_grp-I"/>
</dbReference>
<dbReference type="InterPro" id="IPR001128">
    <property type="entry name" value="Cyt_P450"/>
</dbReference>
<keyword evidence="4" id="KW-0503">Monooxygenase</keyword>
<dbReference type="RefSeq" id="WP_069850032.1">
    <property type="nucleotide sequence ID" value="NZ_CP014859.1"/>
</dbReference>
<dbReference type="CDD" id="cd11053">
    <property type="entry name" value="CYP110-like"/>
    <property type="match status" value="1"/>
</dbReference>
<dbReference type="Pfam" id="PF00067">
    <property type="entry name" value="p450"/>
    <property type="match status" value="1"/>
</dbReference>
<evidence type="ECO:0000256" key="3">
    <source>
        <dbReference type="PIRSR" id="PIRSR602401-1"/>
    </source>
</evidence>
<dbReference type="GO" id="GO:0005506">
    <property type="term" value="F:iron ion binding"/>
    <property type="evidence" value="ECO:0007669"/>
    <property type="project" value="InterPro"/>
</dbReference>
<keyword evidence="4 5" id="KW-0560">Oxidoreductase</keyword>
<comment type="cofactor">
    <cofactor evidence="1 3">
        <name>heme</name>
        <dbReference type="ChEBI" id="CHEBI:30413"/>
    </cofactor>
</comment>
<dbReference type="PRINTS" id="PR00385">
    <property type="entry name" value="P450"/>
</dbReference>
<evidence type="ECO:0000313" key="5">
    <source>
        <dbReference type="EMBL" id="AOS64001.1"/>
    </source>
</evidence>
<keyword evidence="6" id="KW-1185">Reference proteome</keyword>
<dbReference type="EC" id="1.14.-.-" evidence="5"/>
<dbReference type="Gene3D" id="1.10.630.10">
    <property type="entry name" value="Cytochrome P450"/>
    <property type="match status" value="1"/>
</dbReference>
<keyword evidence="3 4" id="KW-0408">Iron</keyword>
<accession>A0AAC9HRP6</accession>
<protein>
    <submittedName>
        <fullName evidence="5">Cytochrome P450</fullName>
        <ecNumber evidence="5">1.14.-.-</ecNumber>
    </submittedName>
</protein>
<dbReference type="PANTHER" id="PTHR24305:SF166">
    <property type="entry name" value="CYTOCHROME P450 12A4, MITOCHONDRIAL-RELATED"/>
    <property type="match status" value="1"/>
</dbReference>
<dbReference type="PANTHER" id="PTHR24305">
    <property type="entry name" value="CYTOCHROME P450"/>
    <property type="match status" value="1"/>
</dbReference>
<reference evidence="6" key="1">
    <citation type="submission" date="2016-03" db="EMBL/GenBank/DDBJ databases">
        <title>Complete genome sequence of the type strain Actinoalloteichus hymeniacidonis DSM 45092.</title>
        <authorList>
            <person name="Schaffert L."/>
            <person name="Albersmeier A."/>
            <person name="Winkler A."/>
            <person name="Kalinowski J."/>
            <person name="Zotchev S."/>
            <person name="Ruckert C."/>
        </authorList>
    </citation>
    <scope>NUCLEOTIDE SEQUENCE [LARGE SCALE GENOMIC DNA]</scope>
    <source>
        <strain evidence="6">HPA177(T) (DSM 45092(T))</strain>
    </source>
</reference>
<dbReference type="GO" id="GO:0016705">
    <property type="term" value="F:oxidoreductase activity, acting on paired donors, with incorporation or reduction of molecular oxygen"/>
    <property type="evidence" value="ECO:0007669"/>
    <property type="project" value="InterPro"/>
</dbReference>
<keyword evidence="3 4" id="KW-0479">Metal-binding</keyword>
<dbReference type="PRINTS" id="PR00463">
    <property type="entry name" value="EP450I"/>
</dbReference>
<organism evidence="5 6">
    <name type="scientific">Actinoalloteichus hymeniacidonis</name>
    <dbReference type="NCBI Taxonomy" id="340345"/>
    <lineage>
        <taxon>Bacteria</taxon>
        <taxon>Bacillati</taxon>
        <taxon>Actinomycetota</taxon>
        <taxon>Actinomycetes</taxon>
        <taxon>Pseudonocardiales</taxon>
        <taxon>Pseudonocardiaceae</taxon>
        <taxon>Actinoalloteichus</taxon>
    </lineage>
</organism>
<evidence type="ECO:0000256" key="2">
    <source>
        <dbReference type="ARBA" id="ARBA00010617"/>
    </source>
</evidence>
<feature type="binding site" description="axial binding residue" evidence="3">
    <location>
        <position position="381"/>
    </location>
    <ligand>
        <name>heme</name>
        <dbReference type="ChEBI" id="CHEBI:30413"/>
    </ligand>
    <ligandPart>
        <name>Fe</name>
        <dbReference type="ChEBI" id="CHEBI:18248"/>
    </ligandPart>
</feature>
<dbReference type="AlphaFoldDB" id="A0AAC9HRP6"/>
<dbReference type="Proteomes" id="UP000095210">
    <property type="component" value="Chromosome"/>
</dbReference>
<keyword evidence="3 4" id="KW-0349">Heme</keyword>